<sequence>MSIKSQNIAFIVLIGGKSTRFGSDKGIFEFLGKPLLSYQLETLTQFNRDIFIVAHSQEQINLYKEKIDFAERISFITDNLELVEDKNLRTPMIGLYSAFKELSKLDYEKAFTFSC</sequence>
<comment type="caution">
    <text evidence="2">The sequence shown here is derived from an EMBL/GenBank/DDBJ whole genome shotgun (WGS) entry which is preliminary data.</text>
</comment>
<dbReference type="AlphaFoldDB" id="X0VJ10"/>
<dbReference type="InterPro" id="IPR029044">
    <property type="entry name" value="Nucleotide-diphossugar_trans"/>
</dbReference>
<feature type="domain" description="MobA-like NTP transferase" evidence="1">
    <location>
        <begin position="11"/>
        <end position="113"/>
    </location>
</feature>
<dbReference type="EMBL" id="BARS01039380">
    <property type="protein sequence ID" value="GAG18250.1"/>
    <property type="molecule type" value="Genomic_DNA"/>
</dbReference>
<name>X0VJ10_9ZZZZ</name>
<evidence type="ECO:0000259" key="1">
    <source>
        <dbReference type="Pfam" id="PF12804"/>
    </source>
</evidence>
<gene>
    <name evidence="2" type="ORF">S01H1_60139</name>
</gene>
<proteinExistence type="predicted"/>
<dbReference type="SUPFAM" id="SSF53448">
    <property type="entry name" value="Nucleotide-diphospho-sugar transferases"/>
    <property type="match status" value="1"/>
</dbReference>
<dbReference type="InterPro" id="IPR025877">
    <property type="entry name" value="MobA-like_NTP_Trfase"/>
</dbReference>
<reference evidence="2" key="1">
    <citation type="journal article" date="2014" name="Front. Microbiol.">
        <title>High frequency of phylogenetically diverse reductive dehalogenase-homologous genes in deep subseafloor sedimentary metagenomes.</title>
        <authorList>
            <person name="Kawai M."/>
            <person name="Futagami T."/>
            <person name="Toyoda A."/>
            <person name="Takaki Y."/>
            <person name="Nishi S."/>
            <person name="Hori S."/>
            <person name="Arai W."/>
            <person name="Tsubouchi T."/>
            <person name="Morono Y."/>
            <person name="Uchiyama I."/>
            <person name="Ito T."/>
            <person name="Fujiyama A."/>
            <person name="Inagaki F."/>
            <person name="Takami H."/>
        </authorList>
    </citation>
    <scope>NUCLEOTIDE SEQUENCE</scope>
    <source>
        <strain evidence="2">Expedition CK06-06</strain>
    </source>
</reference>
<organism evidence="2">
    <name type="scientific">marine sediment metagenome</name>
    <dbReference type="NCBI Taxonomy" id="412755"/>
    <lineage>
        <taxon>unclassified sequences</taxon>
        <taxon>metagenomes</taxon>
        <taxon>ecological metagenomes</taxon>
    </lineage>
</organism>
<dbReference type="Gene3D" id="3.90.550.10">
    <property type="entry name" value="Spore Coat Polysaccharide Biosynthesis Protein SpsA, Chain A"/>
    <property type="match status" value="1"/>
</dbReference>
<evidence type="ECO:0000313" key="2">
    <source>
        <dbReference type="EMBL" id="GAG18250.1"/>
    </source>
</evidence>
<dbReference type="GO" id="GO:0016779">
    <property type="term" value="F:nucleotidyltransferase activity"/>
    <property type="evidence" value="ECO:0007669"/>
    <property type="project" value="UniProtKB-ARBA"/>
</dbReference>
<accession>X0VJ10</accession>
<feature type="non-terminal residue" evidence="2">
    <location>
        <position position="115"/>
    </location>
</feature>
<protein>
    <recommendedName>
        <fullName evidence="1">MobA-like NTP transferase domain-containing protein</fullName>
    </recommendedName>
</protein>
<dbReference type="Pfam" id="PF12804">
    <property type="entry name" value="NTP_transf_3"/>
    <property type="match status" value="1"/>
</dbReference>